<evidence type="ECO:0000313" key="9">
    <source>
        <dbReference type="Proteomes" id="UP000822688"/>
    </source>
</evidence>
<comment type="similarity">
    <text evidence="2">Belongs to the jagunal family.</text>
</comment>
<reference evidence="8" key="1">
    <citation type="submission" date="2020-06" db="EMBL/GenBank/DDBJ databases">
        <title>WGS assembly of Ceratodon purpureus strain R40.</title>
        <authorList>
            <person name="Carey S.B."/>
            <person name="Jenkins J."/>
            <person name="Shu S."/>
            <person name="Lovell J.T."/>
            <person name="Sreedasyam A."/>
            <person name="Maumus F."/>
            <person name="Tiley G.P."/>
            <person name="Fernandez-Pozo N."/>
            <person name="Barry K."/>
            <person name="Chen C."/>
            <person name="Wang M."/>
            <person name="Lipzen A."/>
            <person name="Daum C."/>
            <person name="Saski C.A."/>
            <person name="Payton A.C."/>
            <person name="Mcbreen J.C."/>
            <person name="Conrad R.E."/>
            <person name="Kollar L.M."/>
            <person name="Olsson S."/>
            <person name="Huttunen S."/>
            <person name="Landis J.B."/>
            <person name="Wickett N.J."/>
            <person name="Johnson M.G."/>
            <person name="Rensing S.A."/>
            <person name="Grimwood J."/>
            <person name="Schmutz J."/>
            <person name="Mcdaniel S.F."/>
        </authorList>
    </citation>
    <scope>NUCLEOTIDE SEQUENCE</scope>
    <source>
        <strain evidence="8">R40</strain>
    </source>
</reference>
<keyword evidence="9" id="KW-1185">Reference proteome</keyword>
<evidence type="ECO:0000256" key="6">
    <source>
        <dbReference type="ARBA" id="ARBA00023136"/>
    </source>
</evidence>
<evidence type="ECO:0000256" key="2">
    <source>
        <dbReference type="ARBA" id="ARBA00008462"/>
    </source>
</evidence>
<feature type="transmembrane region" description="Helical" evidence="7">
    <location>
        <begin position="93"/>
        <end position="112"/>
    </location>
</feature>
<organism evidence="8 9">
    <name type="scientific">Ceratodon purpureus</name>
    <name type="common">Fire moss</name>
    <name type="synonym">Dicranum purpureum</name>
    <dbReference type="NCBI Taxonomy" id="3225"/>
    <lineage>
        <taxon>Eukaryota</taxon>
        <taxon>Viridiplantae</taxon>
        <taxon>Streptophyta</taxon>
        <taxon>Embryophyta</taxon>
        <taxon>Bryophyta</taxon>
        <taxon>Bryophytina</taxon>
        <taxon>Bryopsida</taxon>
        <taxon>Dicranidae</taxon>
        <taxon>Pseudoditrichales</taxon>
        <taxon>Ditrichaceae</taxon>
        <taxon>Ceratodon</taxon>
    </lineage>
</organism>
<gene>
    <name evidence="8" type="ORF">KC19_1G250600</name>
</gene>
<dbReference type="PANTHER" id="PTHR20955:SF1">
    <property type="entry name" value="PROTEIN JAGUNAL HOMOLOG 1"/>
    <property type="match status" value="1"/>
</dbReference>
<dbReference type="AlphaFoldDB" id="A0A8T0J9K4"/>
<proteinExistence type="inferred from homology"/>
<comment type="subcellular location">
    <subcellularLocation>
        <location evidence="1">Endoplasmic reticulum membrane</location>
        <topology evidence="1">Multi-pass membrane protein</topology>
    </subcellularLocation>
</comment>
<keyword evidence="6 7" id="KW-0472">Membrane</keyword>
<evidence type="ECO:0000256" key="7">
    <source>
        <dbReference type="SAM" id="Phobius"/>
    </source>
</evidence>
<dbReference type="GO" id="GO:0016192">
    <property type="term" value="P:vesicle-mediated transport"/>
    <property type="evidence" value="ECO:0007669"/>
    <property type="project" value="TreeGrafter"/>
</dbReference>
<keyword evidence="3 7" id="KW-0812">Transmembrane</keyword>
<dbReference type="GO" id="GO:0007029">
    <property type="term" value="P:endoplasmic reticulum organization"/>
    <property type="evidence" value="ECO:0007669"/>
    <property type="project" value="InterPro"/>
</dbReference>
<evidence type="ECO:0000256" key="1">
    <source>
        <dbReference type="ARBA" id="ARBA00004477"/>
    </source>
</evidence>
<evidence type="ECO:0000256" key="5">
    <source>
        <dbReference type="ARBA" id="ARBA00022989"/>
    </source>
</evidence>
<feature type="transmembrane region" description="Helical" evidence="7">
    <location>
        <begin position="147"/>
        <end position="164"/>
    </location>
</feature>
<dbReference type="Proteomes" id="UP000822688">
    <property type="component" value="Chromosome 1"/>
</dbReference>
<dbReference type="EMBL" id="CM026421">
    <property type="protein sequence ID" value="KAG0592417.1"/>
    <property type="molecule type" value="Genomic_DNA"/>
</dbReference>
<comment type="caution">
    <text evidence="8">The sequence shown here is derived from an EMBL/GenBank/DDBJ whole genome shotgun (WGS) entry which is preliminary data.</text>
</comment>
<keyword evidence="5 7" id="KW-1133">Transmembrane helix</keyword>
<dbReference type="InterPro" id="IPR009787">
    <property type="entry name" value="Jagunal"/>
</dbReference>
<evidence type="ECO:0000256" key="4">
    <source>
        <dbReference type="ARBA" id="ARBA00022824"/>
    </source>
</evidence>
<evidence type="ECO:0000313" key="8">
    <source>
        <dbReference type="EMBL" id="KAG0592417.1"/>
    </source>
</evidence>
<dbReference type="GO" id="GO:0005789">
    <property type="term" value="C:endoplasmic reticulum membrane"/>
    <property type="evidence" value="ECO:0007669"/>
    <property type="project" value="UniProtKB-SubCell"/>
</dbReference>
<protein>
    <submittedName>
        <fullName evidence="8">Uncharacterized protein</fullName>
    </submittedName>
</protein>
<sequence length="174" mass="19264">MDMGRGRPQGTDGYDFAYRMTVDDRYKRAAEGRVTLRKFVSAQAVLQILKATWTCLGALYGVPPNVEAVSSCAFGGIAVLLGTLGLKGSSKLLRFYIFFTIVSVGCALMPFASGNYVGKWRDNWEYLQVTGDYQRVLYYTLEGVQELAGILLQLVSVLIAISFLKNVTPPKKRD</sequence>
<keyword evidence="4" id="KW-0256">Endoplasmic reticulum</keyword>
<dbReference type="PANTHER" id="PTHR20955">
    <property type="entry name" value="PROTEIN JAGUNAL HOMOLOG 1"/>
    <property type="match status" value="1"/>
</dbReference>
<accession>A0A8T0J9K4</accession>
<name>A0A8T0J9K4_CERPU</name>
<feature type="transmembrane region" description="Helical" evidence="7">
    <location>
        <begin position="68"/>
        <end position="86"/>
    </location>
</feature>
<feature type="transmembrane region" description="Helical" evidence="7">
    <location>
        <begin position="44"/>
        <end position="62"/>
    </location>
</feature>
<evidence type="ECO:0000256" key="3">
    <source>
        <dbReference type="ARBA" id="ARBA00022692"/>
    </source>
</evidence>